<name>A0A8S1RM18_9CILI</name>
<dbReference type="AlphaFoldDB" id="A0A8S1RM18"/>
<protein>
    <submittedName>
        <fullName evidence="1">Uncharacterized protein</fullName>
    </submittedName>
</protein>
<proteinExistence type="predicted"/>
<organism evidence="1 2">
    <name type="scientific">Paramecium sonneborni</name>
    <dbReference type="NCBI Taxonomy" id="65129"/>
    <lineage>
        <taxon>Eukaryota</taxon>
        <taxon>Sar</taxon>
        <taxon>Alveolata</taxon>
        <taxon>Ciliophora</taxon>
        <taxon>Intramacronucleata</taxon>
        <taxon>Oligohymenophorea</taxon>
        <taxon>Peniculida</taxon>
        <taxon>Parameciidae</taxon>
        <taxon>Paramecium</taxon>
    </lineage>
</organism>
<keyword evidence="2" id="KW-1185">Reference proteome</keyword>
<gene>
    <name evidence="1" type="ORF">PSON_ATCC_30995.1.T2360025</name>
</gene>
<accession>A0A8S1RM18</accession>
<evidence type="ECO:0000313" key="2">
    <source>
        <dbReference type="Proteomes" id="UP000692954"/>
    </source>
</evidence>
<dbReference type="Proteomes" id="UP000692954">
    <property type="component" value="Unassembled WGS sequence"/>
</dbReference>
<evidence type="ECO:0000313" key="1">
    <source>
        <dbReference type="EMBL" id="CAD8129661.1"/>
    </source>
</evidence>
<dbReference type="EMBL" id="CAJJDN010000236">
    <property type="protein sequence ID" value="CAD8129661.1"/>
    <property type="molecule type" value="Genomic_DNA"/>
</dbReference>
<reference evidence="1" key="1">
    <citation type="submission" date="2021-01" db="EMBL/GenBank/DDBJ databases">
        <authorList>
            <consortium name="Genoscope - CEA"/>
            <person name="William W."/>
        </authorList>
    </citation>
    <scope>NUCLEOTIDE SEQUENCE</scope>
</reference>
<comment type="caution">
    <text evidence="1">The sequence shown here is derived from an EMBL/GenBank/DDBJ whole genome shotgun (WGS) entry which is preliminary data.</text>
</comment>
<sequence>MNRFQKYKNQFFSINNNQKWKELQISYQQQDPYSQEVECYLSPSFIQQMVDKEDQYLIDFKSERICLWRRNAFFYSSQLSIEQYHDDIQSPIVAVVRLQPKTVASHTGTKAFKQWILLLECFINQLNNIYQKFMIN</sequence>